<dbReference type="EMBL" id="QKYN01000020">
    <property type="protein sequence ID" value="RAG86823.1"/>
    <property type="molecule type" value="Genomic_DNA"/>
</dbReference>
<protein>
    <submittedName>
        <fullName evidence="5">Universal stress protein</fullName>
    </submittedName>
</protein>
<dbReference type="Proteomes" id="UP000248889">
    <property type="component" value="Unassembled WGS sequence"/>
</dbReference>
<comment type="similarity">
    <text evidence="1">Belongs to the universal stress protein A family.</text>
</comment>
<evidence type="ECO:0000313" key="5">
    <source>
        <dbReference type="EMBL" id="RAG86823.1"/>
    </source>
</evidence>
<evidence type="ECO:0000256" key="2">
    <source>
        <dbReference type="ARBA" id="ARBA00022741"/>
    </source>
</evidence>
<evidence type="ECO:0000256" key="3">
    <source>
        <dbReference type="ARBA" id="ARBA00022840"/>
    </source>
</evidence>
<feature type="domain" description="UspA" evidence="4">
    <location>
        <begin position="138"/>
        <end position="273"/>
    </location>
</feature>
<keyword evidence="6" id="KW-1185">Reference proteome</keyword>
<evidence type="ECO:0000256" key="1">
    <source>
        <dbReference type="ARBA" id="ARBA00008791"/>
    </source>
</evidence>
<evidence type="ECO:0000259" key="4">
    <source>
        <dbReference type="Pfam" id="PF00582"/>
    </source>
</evidence>
<dbReference type="AlphaFoldDB" id="A0A2X0IT98"/>
<dbReference type="InterPro" id="IPR014729">
    <property type="entry name" value="Rossmann-like_a/b/a_fold"/>
</dbReference>
<dbReference type="Pfam" id="PF00582">
    <property type="entry name" value="Usp"/>
    <property type="match status" value="2"/>
</dbReference>
<comment type="caution">
    <text evidence="5">The sequence shown here is derived from an EMBL/GenBank/DDBJ whole genome shotgun (WGS) entry which is preliminary data.</text>
</comment>
<dbReference type="GO" id="GO:0005524">
    <property type="term" value="F:ATP binding"/>
    <property type="evidence" value="ECO:0007669"/>
    <property type="project" value="UniProtKB-KW"/>
</dbReference>
<dbReference type="OrthoDB" id="3849533at2"/>
<organism evidence="5 6">
    <name type="scientific">Streptacidiphilus pinicola</name>
    <dbReference type="NCBI Taxonomy" id="2219663"/>
    <lineage>
        <taxon>Bacteria</taxon>
        <taxon>Bacillati</taxon>
        <taxon>Actinomycetota</taxon>
        <taxon>Actinomycetes</taxon>
        <taxon>Kitasatosporales</taxon>
        <taxon>Streptomycetaceae</taxon>
        <taxon>Streptacidiphilus</taxon>
    </lineage>
</organism>
<dbReference type="Gene3D" id="3.40.50.620">
    <property type="entry name" value="HUPs"/>
    <property type="match status" value="2"/>
</dbReference>
<dbReference type="RefSeq" id="WP_111499517.1">
    <property type="nucleotide sequence ID" value="NZ_QKYN01000020.1"/>
</dbReference>
<dbReference type="InterPro" id="IPR006015">
    <property type="entry name" value="Universal_stress_UspA"/>
</dbReference>
<name>A0A2X0IT98_9ACTN</name>
<gene>
    <name evidence="5" type="ORF">DN069_04625</name>
</gene>
<dbReference type="SUPFAM" id="SSF52402">
    <property type="entry name" value="Adenine nucleotide alpha hydrolases-like"/>
    <property type="match status" value="2"/>
</dbReference>
<keyword evidence="2" id="KW-0547">Nucleotide-binding</keyword>
<feature type="domain" description="UspA" evidence="4">
    <location>
        <begin position="1"/>
        <end position="125"/>
    </location>
</feature>
<dbReference type="PANTHER" id="PTHR46268">
    <property type="entry name" value="STRESS RESPONSE PROTEIN NHAX"/>
    <property type="match status" value="1"/>
</dbReference>
<keyword evidence="3" id="KW-0067">ATP-binding</keyword>
<dbReference type="InterPro" id="IPR006016">
    <property type="entry name" value="UspA"/>
</dbReference>
<dbReference type="PANTHER" id="PTHR46268:SF27">
    <property type="entry name" value="UNIVERSAL STRESS PROTEIN RV2623"/>
    <property type="match status" value="1"/>
</dbReference>
<evidence type="ECO:0000313" key="6">
    <source>
        <dbReference type="Proteomes" id="UP000248889"/>
    </source>
</evidence>
<accession>A0A2X0IT98</accession>
<dbReference type="PRINTS" id="PR01438">
    <property type="entry name" value="UNVRSLSTRESS"/>
</dbReference>
<proteinExistence type="inferred from homology"/>
<sequence>MPRPIVLGVDDAADDGPALAWAESEAALRGSELRLLNACGDAAPDYARQLLDALADGLRKRNPELLAVNVEAAPGEAREVLTSASAAAGLLVVGARGSGGFPGLLVGSTSLHVAGTAGCPVVVVPDGLREGASATGAVVVGVDAKDPDEAVLDFAFEAAERRELALRAVHAWRYPLLTQGRAMPPVYEKGHVEAEQERLLAEVLSGWRPRFPGVEVRQDSVRSGAARELVTLSSDAALVVVGRHGTHAGPLARLGSVSLAVVQNALSPVAVVPMG</sequence>
<reference evidence="5 6" key="1">
    <citation type="submission" date="2018-06" db="EMBL/GenBank/DDBJ databases">
        <title>Streptacidiphilus pinicola sp. nov., isolated from pine grove soil.</title>
        <authorList>
            <person name="Roh S.G."/>
            <person name="Park S."/>
            <person name="Kim M.-K."/>
            <person name="Yun B.-R."/>
            <person name="Park J."/>
            <person name="Kim M.J."/>
            <person name="Kim Y.S."/>
            <person name="Kim S.B."/>
        </authorList>
    </citation>
    <scope>NUCLEOTIDE SEQUENCE [LARGE SCALE GENOMIC DNA]</scope>
    <source>
        <strain evidence="5 6">MMS16-CNU450</strain>
    </source>
</reference>